<protein>
    <submittedName>
        <fullName evidence="2">Uncharacterized protein</fullName>
    </submittedName>
</protein>
<dbReference type="EMBL" id="OX597827">
    <property type="protein sequence ID" value="CAI9732380.1"/>
    <property type="molecule type" value="Genomic_DNA"/>
</dbReference>
<gene>
    <name evidence="2" type="ORF">OCTVUL_1B027814</name>
</gene>
<name>A0AA36FBX6_OCTVU</name>
<evidence type="ECO:0000256" key="1">
    <source>
        <dbReference type="SAM" id="MobiDB-lite"/>
    </source>
</evidence>
<proteinExistence type="predicted"/>
<dbReference type="Proteomes" id="UP001162480">
    <property type="component" value="Chromosome 14"/>
</dbReference>
<accession>A0AA36FBX6</accession>
<feature type="region of interest" description="Disordered" evidence="1">
    <location>
        <begin position="50"/>
        <end position="118"/>
    </location>
</feature>
<evidence type="ECO:0000313" key="3">
    <source>
        <dbReference type="Proteomes" id="UP001162480"/>
    </source>
</evidence>
<keyword evidence="3" id="KW-1185">Reference proteome</keyword>
<reference evidence="2" key="1">
    <citation type="submission" date="2023-08" db="EMBL/GenBank/DDBJ databases">
        <authorList>
            <person name="Alioto T."/>
            <person name="Alioto T."/>
            <person name="Gomez Garrido J."/>
        </authorList>
    </citation>
    <scope>NUCLEOTIDE SEQUENCE</scope>
</reference>
<organism evidence="2 3">
    <name type="scientific">Octopus vulgaris</name>
    <name type="common">Common octopus</name>
    <dbReference type="NCBI Taxonomy" id="6645"/>
    <lineage>
        <taxon>Eukaryota</taxon>
        <taxon>Metazoa</taxon>
        <taxon>Spiralia</taxon>
        <taxon>Lophotrochozoa</taxon>
        <taxon>Mollusca</taxon>
        <taxon>Cephalopoda</taxon>
        <taxon>Coleoidea</taxon>
        <taxon>Octopodiformes</taxon>
        <taxon>Octopoda</taxon>
        <taxon>Incirrata</taxon>
        <taxon>Octopodidae</taxon>
        <taxon>Octopus</taxon>
    </lineage>
</organism>
<evidence type="ECO:0000313" key="2">
    <source>
        <dbReference type="EMBL" id="CAI9732380.1"/>
    </source>
</evidence>
<sequence>MLHLYDRCANKGKLGSFEELFDITKVHGKWLNTDDKKLYSIQLQSKGKLGYSTGKAAGKHTILPSKRSRCSHAEASHSLSNPKAHDTDSDSEEDEIEEYNYGEDDRVDQNDSDSDGTY</sequence>
<feature type="compositionally biased region" description="Acidic residues" evidence="1">
    <location>
        <begin position="89"/>
        <end position="102"/>
    </location>
</feature>
<dbReference type="AlphaFoldDB" id="A0AA36FBX6"/>